<protein>
    <submittedName>
        <fullName evidence="1">Uncharacterized protein</fullName>
    </submittedName>
</protein>
<sequence>MFAIGAVPYRINRGQVPIADPRHRTACTQCPVQECERLAAAIQQWKLRPQTVDQLEQAGAEDITPIRVAGHPATLLQLGE</sequence>
<comment type="caution">
    <text evidence="1">The sequence shown here is derived from an EMBL/GenBank/DDBJ whole genome shotgun (WGS) entry which is preliminary data.</text>
</comment>
<dbReference type="EMBL" id="BLKW01000002">
    <property type="protein sequence ID" value="GFG73910.1"/>
    <property type="molecule type" value="Genomic_DNA"/>
</dbReference>
<gene>
    <name evidence="1" type="ORF">MBOT_12750</name>
</gene>
<keyword evidence="2" id="KW-1185">Reference proteome</keyword>
<dbReference type="Proteomes" id="UP000465361">
    <property type="component" value="Unassembled WGS sequence"/>
</dbReference>
<organism evidence="1 2">
    <name type="scientific">Mycobacterium botniense</name>
    <dbReference type="NCBI Taxonomy" id="84962"/>
    <lineage>
        <taxon>Bacteria</taxon>
        <taxon>Bacillati</taxon>
        <taxon>Actinomycetota</taxon>
        <taxon>Actinomycetes</taxon>
        <taxon>Mycobacteriales</taxon>
        <taxon>Mycobacteriaceae</taxon>
        <taxon>Mycobacterium</taxon>
    </lineage>
</organism>
<reference evidence="1 2" key="1">
    <citation type="journal article" date="2019" name="Emerg. Microbes Infect.">
        <title>Comprehensive subspecies identification of 175 nontuberculous mycobacteria species based on 7547 genomic profiles.</title>
        <authorList>
            <person name="Matsumoto Y."/>
            <person name="Kinjo T."/>
            <person name="Motooka D."/>
            <person name="Nabeya D."/>
            <person name="Jung N."/>
            <person name="Uechi K."/>
            <person name="Horii T."/>
            <person name="Iida T."/>
            <person name="Fujita J."/>
            <person name="Nakamura S."/>
        </authorList>
    </citation>
    <scope>NUCLEOTIDE SEQUENCE [LARGE SCALE GENOMIC DNA]</scope>
    <source>
        <strain evidence="1 2">JCM 17322</strain>
    </source>
</reference>
<evidence type="ECO:0000313" key="2">
    <source>
        <dbReference type="Proteomes" id="UP000465361"/>
    </source>
</evidence>
<proteinExistence type="predicted"/>
<name>A0A7I9XVU9_9MYCO</name>
<evidence type="ECO:0000313" key="1">
    <source>
        <dbReference type="EMBL" id="GFG73910.1"/>
    </source>
</evidence>
<dbReference type="AlphaFoldDB" id="A0A7I9XVU9"/>
<accession>A0A7I9XVU9</accession>